<dbReference type="Proteomes" id="UP000217005">
    <property type="component" value="Unassembled WGS sequence"/>
</dbReference>
<evidence type="ECO:0000313" key="3">
    <source>
        <dbReference type="EMBL" id="OZI36510.1"/>
    </source>
</evidence>
<gene>
    <name evidence="4" type="ORF">CAL27_21505</name>
    <name evidence="3" type="ORF">CEG14_16115</name>
</gene>
<dbReference type="RefSeq" id="WP_094827314.1">
    <property type="nucleotide sequence ID" value="NZ_NEVL01000003.1"/>
</dbReference>
<keyword evidence="5" id="KW-1185">Reference proteome</keyword>
<organism evidence="3 6">
    <name type="scientific">Bordetella genomosp. 1</name>
    <dbReference type="NCBI Taxonomy" id="1395607"/>
    <lineage>
        <taxon>Bacteria</taxon>
        <taxon>Pseudomonadati</taxon>
        <taxon>Pseudomonadota</taxon>
        <taxon>Betaproteobacteria</taxon>
        <taxon>Burkholderiales</taxon>
        <taxon>Alcaligenaceae</taxon>
        <taxon>Bordetella</taxon>
    </lineage>
</organism>
<dbReference type="OrthoDB" id="8265259at2"/>
<dbReference type="InterPro" id="IPR011051">
    <property type="entry name" value="RmlC_Cupin_sf"/>
</dbReference>
<evidence type="ECO:0000259" key="2">
    <source>
        <dbReference type="Pfam" id="PF07883"/>
    </source>
</evidence>
<evidence type="ECO:0000313" key="4">
    <source>
        <dbReference type="EMBL" id="OZI57969.1"/>
    </source>
</evidence>
<dbReference type="EMBL" id="NEVL01000003">
    <property type="protein sequence ID" value="OZI36510.1"/>
    <property type="molecule type" value="Genomic_DNA"/>
</dbReference>
<dbReference type="Pfam" id="PF07883">
    <property type="entry name" value="Cupin_2"/>
    <property type="match status" value="1"/>
</dbReference>
<comment type="caution">
    <text evidence="3">The sequence shown here is derived from an EMBL/GenBank/DDBJ whole genome shotgun (WGS) entry which is preliminary data.</text>
</comment>
<dbReference type="Proteomes" id="UP000216354">
    <property type="component" value="Unassembled WGS sequence"/>
</dbReference>
<evidence type="ECO:0000256" key="1">
    <source>
        <dbReference type="SAM" id="MobiDB-lite"/>
    </source>
</evidence>
<reference evidence="3 6" key="2">
    <citation type="submission" date="2017-05" db="EMBL/GenBank/DDBJ databases">
        <title>Complete and WGS of Bordetella genogroups.</title>
        <authorList>
            <person name="Spilker T."/>
            <person name="LiPuma J."/>
        </authorList>
    </citation>
    <scope>NUCLEOTIDE SEQUENCE [LARGE SCALE GENOMIC DNA]</scope>
    <source>
        <strain evidence="3 6">AU17610</strain>
    </source>
</reference>
<dbReference type="CDD" id="cd02230">
    <property type="entry name" value="cupin_HP0902-like"/>
    <property type="match status" value="1"/>
</dbReference>
<dbReference type="SUPFAM" id="SSF51182">
    <property type="entry name" value="RmlC-like cupins"/>
    <property type="match status" value="1"/>
</dbReference>
<dbReference type="EMBL" id="NEVR01000005">
    <property type="protein sequence ID" value="OZI57969.1"/>
    <property type="molecule type" value="Genomic_DNA"/>
</dbReference>
<reference evidence="4 5" key="1">
    <citation type="submission" date="2017-05" db="EMBL/GenBank/DDBJ databases">
        <title>Complete and WGS of Bordetella genogroups.</title>
        <authorList>
            <person name="Spilker T."/>
            <person name="Lipuma J."/>
        </authorList>
    </citation>
    <scope>NUCLEOTIDE SEQUENCE [LARGE SCALE GENOMIC DNA]</scope>
    <source>
        <strain evidence="4 5">AU9795</strain>
    </source>
</reference>
<dbReference type="AlphaFoldDB" id="A0A261SI94"/>
<protein>
    <submittedName>
        <fullName evidence="3">Cupin</fullName>
    </submittedName>
</protein>
<accession>A0A261SI94</accession>
<dbReference type="InterPro" id="IPR014710">
    <property type="entry name" value="RmlC-like_jellyroll"/>
</dbReference>
<feature type="domain" description="Cupin type-2" evidence="2">
    <location>
        <begin position="40"/>
        <end position="104"/>
    </location>
</feature>
<evidence type="ECO:0000313" key="5">
    <source>
        <dbReference type="Proteomes" id="UP000216354"/>
    </source>
</evidence>
<proteinExistence type="predicted"/>
<sequence>MSLHHARPGEPIDIRPLGPSLRDTPSKALVRSDQIEVLRLTMMAGETRPPHEIAASAITLQCLEGVVEVTAYGVTQSLGEGTLMFLAAGVPHSLRAITDTSVLVTLFLNRAPLPEATLAPGA</sequence>
<name>A0A261SI94_9BORD</name>
<feature type="region of interest" description="Disordered" evidence="1">
    <location>
        <begin position="1"/>
        <end position="20"/>
    </location>
</feature>
<dbReference type="Gene3D" id="2.60.120.10">
    <property type="entry name" value="Jelly Rolls"/>
    <property type="match status" value="1"/>
</dbReference>
<dbReference type="InterPro" id="IPR013096">
    <property type="entry name" value="Cupin_2"/>
</dbReference>
<evidence type="ECO:0000313" key="6">
    <source>
        <dbReference type="Proteomes" id="UP000217005"/>
    </source>
</evidence>